<dbReference type="Pfam" id="PF02776">
    <property type="entry name" value="TPP_enzyme_N"/>
    <property type="match status" value="1"/>
</dbReference>
<gene>
    <name evidence="7" type="ORF">PFCIRM138_09240</name>
</gene>
<dbReference type="InterPro" id="IPR047211">
    <property type="entry name" value="POXB-like"/>
</dbReference>
<dbReference type="InterPro" id="IPR014092">
    <property type="entry name" value="Pyruvate_oxidase"/>
</dbReference>
<organism evidence="7">
    <name type="scientific">Propionibacterium freudenreichii subsp. freudenreichii</name>
    <dbReference type="NCBI Taxonomy" id="66712"/>
    <lineage>
        <taxon>Bacteria</taxon>
        <taxon>Bacillati</taxon>
        <taxon>Actinomycetota</taxon>
        <taxon>Actinomycetes</taxon>
        <taxon>Propionibacteriales</taxon>
        <taxon>Propionibacteriaceae</taxon>
        <taxon>Propionibacterium</taxon>
    </lineage>
</organism>
<feature type="domain" description="Thiamine pyrophosphate enzyme TPP-binding" evidence="5">
    <location>
        <begin position="389"/>
        <end position="535"/>
    </location>
</feature>
<evidence type="ECO:0000259" key="5">
    <source>
        <dbReference type="Pfam" id="PF02775"/>
    </source>
</evidence>
<dbReference type="Pfam" id="PF02775">
    <property type="entry name" value="TPP_enzyme_C"/>
    <property type="match status" value="1"/>
</dbReference>
<evidence type="ECO:0000259" key="6">
    <source>
        <dbReference type="Pfam" id="PF02776"/>
    </source>
</evidence>
<dbReference type="InterPro" id="IPR012001">
    <property type="entry name" value="Thiamin_PyroP_enz_TPP-bd_dom"/>
</dbReference>
<dbReference type="SUPFAM" id="SSF52467">
    <property type="entry name" value="DHS-like NAD/FAD-binding domain"/>
    <property type="match status" value="1"/>
</dbReference>
<dbReference type="InterPro" id="IPR047212">
    <property type="entry name" value="TPP_POXB-like"/>
</dbReference>
<dbReference type="InterPro" id="IPR029061">
    <property type="entry name" value="THDP-binding"/>
</dbReference>
<dbReference type="Gene3D" id="3.40.50.970">
    <property type="match status" value="2"/>
</dbReference>
<evidence type="ECO:0000256" key="1">
    <source>
        <dbReference type="ARBA" id="ARBA00007812"/>
    </source>
</evidence>
<dbReference type="EMBL" id="LM676418">
    <property type="protein sequence ID" value="CEP26679.1"/>
    <property type="molecule type" value="Genomic_DNA"/>
</dbReference>
<dbReference type="InterPro" id="IPR029035">
    <property type="entry name" value="DHS-like_NAD/FAD-binding_dom"/>
</dbReference>
<evidence type="ECO:0000313" key="7">
    <source>
        <dbReference type="EMBL" id="CEP26679.1"/>
    </source>
</evidence>
<dbReference type="CDD" id="cd07039">
    <property type="entry name" value="TPP_PYR_POX"/>
    <property type="match status" value="1"/>
</dbReference>
<evidence type="ECO:0000259" key="4">
    <source>
        <dbReference type="Pfam" id="PF00205"/>
    </source>
</evidence>
<feature type="domain" description="Thiamine pyrophosphate enzyme central" evidence="4">
    <location>
        <begin position="195"/>
        <end position="324"/>
    </location>
</feature>
<dbReference type="NCBIfam" id="TIGR02720">
    <property type="entry name" value="pyruv_oxi_spxB"/>
    <property type="match status" value="1"/>
</dbReference>
<evidence type="ECO:0000256" key="3">
    <source>
        <dbReference type="RuleBase" id="RU362132"/>
    </source>
</evidence>
<dbReference type="GO" id="GO:0030976">
    <property type="term" value="F:thiamine pyrophosphate binding"/>
    <property type="evidence" value="ECO:0007669"/>
    <property type="project" value="InterPro"/>
</dbReference>
<proteinExistence type="inferred from homology"/>
<dbReference type="SUPFAM" id="SSF52518">
    <property type="entry name" value="Thiamin diphosphate-binding fold (THDP-binding)"/>
    <property type="match status" value="2"/>
</dbReference>
<protein>
    <submittedName>
        <fullName evidence="7">Thiamine pyrophosphate enzyme</fullName>
    </submittedName>
</protein>
<dbReference type="PANTHER" id="PTHR42981">
    <property type="entry name" value="PYRUVATE DEHYDROGENASE [UBIQUINONE]"/>
    <property type="match status" value="1"/>
</dbReference>
<comment type="similarity">
    <text evidence="1 3">Belongs to the TPP enzyme family.</text>
</comment>
<dbReference type="Pfam" id="PF00205">
    <property type="entry name" value="TPP_enzyme_M"/>
    <property type="match status" value="1"/>
</dbReference>
<dbReference type="PANTHER" id="PTHR42981:SF2">
    <property type="entry name" value="PYRUVATE DEHYDROGENASE [UBIQUINONE]"/>
    <property type="match status" value="1"/>
</dbReference>
<sequence length="585" mass="62896">MTKVNASNAMLQVLKDWGVDTIYGLPGGSFDSTMNAIHDFRDDIRYIGVRHEEVGALAAVAEAKLTGKIAVTFGSAGPGAAHLLNGLYDAKTDNIPVLALIGQVPTAMMNTDFFQELNENPMFADVSVYARTVTTAEQLPQVVDTAIRTAYSKRGVAVVIIPKDLGWAPIEDNYVSSANAFTPADWNLAARDADVARALDLINEAQRPILYYGQGAKGAGDGIRALSELLGLPMVSTYLGKGIVADDDPGYMLPTGRVAGKPGVDVGKTADLVLFAGSNYEFGGHMFSPTATFIDVNLETSVIGARHAAALGVRADAPTFLRQLLELARQQGDARNDHADWLAAAKQDKAEWTTWVDAKAADDREPIRIEPIYAEINKHAKPDAIFGIDVGNVNISSGRFLKLGGDKRMVTSPLYATMGFGLPAGIAAALKYQGRQIWTLSGDGGFAMVVQDLATQAAHNLPVINIVFTNKSLGYIEAEQDDTRQPHSGVALTDVDFAKVAEAFGVKGYTVRTLAELRRVLDEVSDTKVPVVIDIKVTNDRMLPVEAYPVNRADRPDFDDFAAHYEATPLRPFGEILTGHGIHLG</sequence>
<feature type="domain" description="Thiamine pyrophosphate enzyme N-terminal TPP-binding" evidence="6">
    <location>
        <begin position="5"/>
        <end position="119"/>
    </location>
</feature>
<keyword evidence="2 3" id="KW-0786">Thiamine pyrophosphate</keyword>
<dbReference type="InterPro" id="IPR012000">
    <property type="entry name" value="Thiamin_PyroP_enz_cen_dom"/>
</dbReference>
<dbReference type="GO" id="GO:0047112">
    <property type="term" value="F:pyruvate oxidase activity"/>
    <property type="evidence" value="ECO:0007669"/>
    <property type="project" value="InterPro"/>
</dbReference>
<reference evidence="7" key="1">
    <citation type="submission" date="2014-08" db="EMBL/GenBank/DDBJ databases">
        <authorList>
            <person name="Falentin Helene"/>
        </authorList>
    </citation>
    <scope>NUCLEOTIDE SEQUENCE</scope>
</reference>
<dbReference type="Gene3D" id="3.40.50.1220">
    <property type="entry name" value="TPP-binding domain"/>
    <property type="match status" value="1"/>
</dbReference>
<dbReference type="GO" id="GO:0000287">
    <property type="term" value="F:magnesium ion binding"/>
    <property type="evidence" value="ECO:0007669"/>
    <property type="project" value="InterPro"/>
</dbReference>
<dbReference type="CDD" id="cd02014">
    <property type="entry name" value="TPP_POX"/>
    <property type="match status" value="1"/>
</dbReference>
<evidence type="ECO:0000256" key="2">
    <source>
        <dbReference type="ARBA" id="ARBA00023052"/>
    </source>
</evidence>
<accession>A0A0B7NZA0</accession>
<dbReference type="AlphaFoldDB" id="A0A0B7NZA0"/>
<name>A0A0B7NZA0_PROFF</name>
<dbReference type="InterPro" id="IPR047210">
    <property type="entry name" value="TPP_PYR_POXB-like"/>
</dbReference>
<dbReference type="InterPro" id="IPR011766">
    <property type="entry name" value="TPP_enzyme_TPP-bd"/>
</dbReference>